<organism evidence="2 3">
    <name type="scientific">Rhizobium rhizogenes NBRC 13257</name>
    <dbReference type="NCBI Taxonomy" id="1220581"/>
    <lineage>
        <taxon>Bacteria</taxon>
        <taxon>Pseudomonadati</taxon>
        <taxon>Pseudomonadota</taxon>
        <taxon>Alphaproteobacteria</taxon>
        <taxon>Hyphomicrobiales</taxon>
        <taxon>Rhizobiaceae</taxon>
        <taxon>Rhizobium/Agrobacterium group</taxon>
        <taxon>Rhizobium</taxon>
    </lineage>
</organism>
<dbReference type="RefSeq" id="WP_174018542.1">
    <property type="nucleotide sequence ID" value="NZ_BAYX01000013.1"/>
</dbReference>
<accession>A0AA87UC11</accession>
<feature type="region of interest" description="Disordered" evidence="1">
    <location>
        <begin position="1"/>
        <end position="22"/>
    </location>
</feature>
<evidence type="ECO:0000313" key="3">
    <source>
        <dbReference type="Proteomes" id="UP000026941"/>
    </source>
</evidence>
<evidence type="ECO:0000256" key="1">
    <source>
        <dbReference type="SAM" id="MobiDB-lite"/>
    </source>
</evidence>
<dbReference type="AlphaFoldDB" id="A0AA87UC11"/>
<name>A0AA87UC11_RHIRH</name>
<protein>
    <submittedName>
        <fullName evidence="2">Uncharacterized protein</fullName>
    </submittedName>
</protein>
<reference evidence="2 3" key="1">
    <citation type="submission" date="2014-05" db="EMBL/GenBank/DDBJ databases">
        <title>Whole genome shotgun sequence of Rhizobium rhizogenes NBRC 13257.</title>
        <authorList>
            <person name="Katano-Makiyama Y."/>
            <person name="Hosoyama A."/>
            <person name="Hashimoto M."/>
            <person name="Hosoyama Y."/>
            <person name="Noguchi M."/>
            <person name="Tsuchikane K."/>
            <person name="Kimura A."/>
            <person name="Ohji S."/>
            <person name="Ichikawa N."/>
            <person name="Yamazoe A."/>
            <person name="Fujita N."/>
        </authorList>
    </citation>
    <scope>NUCLEOTIDE SEQUENCE [LARGE SCALE GENOMIC DNA]</scope>
    <source>
        <strain evidence="2 3">NBRC 13257</strain>
    </source>
</reference>
<evidence type="ECO:0000313" key="2">
    <source>
        <dbReference type="EMBL" id="GAJ95773.1"/>
    </source>
</evidence>
<dbReference type="EMBL" id="BAYX01000013">
    <property type="protein sequence ID" value="GAJ95773.1"/>
    <property type="molecule type" value="Genomic_DNA"/>
</dbReference>
<proteinExistence type="predicted"/>
<sequence>MDKNSTTGPHLPEHVTPSDIKQFPPASLDGIINTMGFIGQQIDDFFPAAATL</sequence>
<dbReference type="Proteomes" id="UP000026941">
    <property type="component" value="Unassembled WGS sequence"/>
</dbReference>
<gene>
    <name evidence="2" type="ORF">RRH01S_13_01340</name>
</gene>
<comment type="caution">
    <text evidence="2">The sequence shown here is derived from an EMBL/GenBank/DDBJ whole genome shotgun (WGS) entry which is preliminary data.</text>
</comment>